<name>A0A6S6QM91_9HYPH</name>
<dbReference type="EC" id="2.7.7.65" evidence="1"/>
<dbReference type="GO" id="GO:0016020">
    <property type="term" value="C:membrane"/>
    <property type="evidence" value="ECO:0007669"/>
    <property type="project" value="InterPro"/>
</dbReference>
<evidence type="ECO:0000256" key="2">
    <source>
        <dbReference type="ARBA" id="ARBA00034247"/>
    </source>
</evidence>
<evidence type="ECO:0000259" key="4">
    <source>
        <dbReference type="PROSITE" id="PS50885"/>
    </source>
</evidence>
<evidence type="ECO:0000256" key="3">
    <source>
        <dbReference type="SAM" id="Phobius"/>
    </source>
</evidence>
<dbReference type="InterPro" id="IPR000160">
    <property type="entry name" value="GGDEF_dom"/>
</dbReference>
<dbReference type="Proteomes" id="UP000515317">
    <property type="component" value="Chromosome"/>
</dbReference>
<feature type="transmembrane region" description="Helical" evidence="3">
    <location>
        <begin position="35"/>
        <end position="58"/>
    </location>
</feature>
<dbReference type="SUPFAM" id="SSF55073">
    <property type="entry name" value="Nucleotide cyclase"/>
    <property type="match status" value="1"/>
</dbReference>
<organism evidence="6 7">
    <name type="scientific">Terrihabitans soli</name>
    <dbReference type="NCBI Taxonomy" id="708113"/>
    <lineage>
        <taxon>Bacteria</taxon>
        <taxon>Pseudomonadati</taxon>
        <taxon>Pseudomonadota</taxon>
        <taxon>Alphaproteobacteria</taxon>
        <taxon>Hyphomicrobiales</taxon>
        <taxon>Terrihabitans</taxon>
    </lineage>
</organism>
<dbReference type="SUPFAM" id="SSF158472">
    <property type="entry name" value="HAMP domain-like"/>
    <property type="match status" value="1"/>
</dbReference>
<evidence type="ECO:0000256" key="1">
    <source>
        <dbReference type="ARBA" id="ARBA00012528"/>
    </source>
</evidence>
<dbReference type="InterPro" id="IPR043128">
    <property type="entry name" value="Rev_trsase/Diguanyl_cyclase"/>
</dbReference>
<dbReference type="GO" id="GO:0007165">
    <property type="term" value="P:signal transduction"/>
    <property type="evidence" value="ECO:0007669"/>
    <property type="project" value="InterPro"/>
</dbReference>
<dbReference type="SMART" id="SM00267">
    <property type="entry name" value="GGDEF"/>
    <property type="match status" value="1"/>
</dbReference>
<keyword evidence="7" id="KW-1185">Reference proteome</keyword>
<keyword evidence="3" id="KW-1133">Transmembrane helix</keyword>
<protein>
    <recommendedName>
        <fullName evidence="1">diguanylate cyclase</fullName>
        <ecNumber evidence="1">2.7.7.65</ecNumber>
    </recommendedName>
</protein>
<dbReference type="PANTHER" id="PTHR45138:SF9">
    <property type="entry name" value="DIGUANYLATE CYCLASE DGCM-RELATED"/>
    <property type="match status" value="1"/>
</dbReference>
<proteinExistence type="predicted"/>
<dbReference type="CDD" id="cd06225">
    <property type="entry name" value="HAMP"/>
    <property type="match status" value="1"/>
</dbReference>
<keyword evidence="3" id="KW-0472">Membrane</keyword>
<dbReference type="EMBL" id="AP023361">
    <property type="protein sequence ID" value="BCJ91564.1"/>
    <property type="molecule type" value="Genomic_DNA"/>
</dbReference>
<dbReference type="InterPro" id="IPR050469">
    <property type="entry name" value="Diguanylate_Cyclase"/>
</dbReference>
<feature type="transmembrane region" description="Helical" evidence="3">
    <location>
        <begin position="335"/>
        <end position="358"/>
    </location>
</feature>
<dbReference type="Gene3D" id="3.30.70.270">
    <property type="match status" value="1"/>
</dbReference>
<evidence type="ECO:0000259" key="5">
    <source>
        <dbReference type="PROSITE" id="PS50887"/>
    </source>
</evidence>
<sequence length="600" mass="66832">MSIETGRIKSREALGKAMKHRGAWPLYPAGLKGRVLALVLMSLLAIAVPAAAAFFWIIDTTVVKIGTLFAEKQILFDRYRGLESLMREVSLAETAARSPAIIEWAREEDSSERAARGLAELEHYRTSFKDRSYFFAIRRSGNYYFNDANNAYAGAQKRYTLSEDNPRDGWFYNTINLESGCHLNVDHDDNLKVTKVWINCVVRDGRDVVGVLGTGVDLTQFIREVVDIPQTGVTSMFVDLNGAVQAHRDPRQVDFHSITKNLKSKKTIFGLVDNDADRATLRAMMNEVSAGKVLVRSDFMKVDGHTFLVGVGYLDRLGWFNVTLMDINEIIDWRLFRPIAFLLVAMLLATAALLAFLFKRSVLDRLARLEAGTRRVTEGDFNIPADARQDEIGSLSRAFTHMAAVVGEKTHVLEGMVKERTEKLERLAFLDPMTEIWNRRGFSDAFAKEQNRAQRSGRHIGVLIVDMDRFKSINDSYGHQTGDLAIIEVATRISGALRDYDICARWGGDEFIILASDVNKTSLALMAGKLIAAVNADPMMMPDGNPLDLSVSIGGTMVSEYDLLGDAVGKADAALYQAKRTGRNGYMIHDPKADIIGRKS</sequence>
<feature type="domain" description="HAMP" evidence="4">
    <location>
        <begin position="360"/>
        <end position="411"/>
    </location>
</feature>
<dbReference type="PROSITE" id="PS50887">
    <property type="entry name" value="GGDEF"/>
    <property type="match status" value="1"/>
</dbReference>
<dbReference type="FunFam" id="3.30.70.270:FF:000001">
    <property type="entry name" value="Diguanylate cyclase domain protein"/>
    <property type="match status" value="1"/>
</dbReference>
<comment type="catalytic activity">
    <reaction evidence="2">
        <text>2 GTP = 3',3'-c-di-GMP + 2 diphosphate</text>
        <dbReference type="Rhea" id="RHEA:24898"/>
        <dbReference type="ChEBI" id="CHEBI:33019"/>
        <dbReference type="ChEBI" id="CHEBI:37565"/>
        <dbReference type="ChEBI" id="CHEBI:58805"/>
        <dbReference type="EC" id="2.7.7.65"/>
    </reaction>
</comment>
<dbReference type="GO" id="GO:0052621">
    <property type="term" value="F:diguanylate cyclase activity"/>
    <property type="evidence" value="ECO:0007669"/>
    <property type="project" value="UniProtKB-EC"/>
</dbReference>
<dbReference type="PANTHER" id="PTHR45138">
    <property type="entry name" value="REGULATORY COMPONENTS OF SENSORY TRANSDUCTION SYSTEM"/>
    <property type="match status" value="1"/>
</dbReference>
<feature type="domain" description="GGDEF" evidence="5">
    <location>
        <begin position="458"/>
        <end position="591"/>
    </location>
</feature>
<dbReference type="SMART" id="SM00304">
    <property type="entry name" value="HAMP"/>
    <property type="match status" value="1"/>
</dbReference>
<accession>A0A6S6QM91</accession>
<dbReference type="CDD" id="cd01949">
    <property type="entry name" value="GGDEF"/>
    <property type="match status" value="1"/>
</dbReference>
<evidence type="ECO:0000313" key="7">
    <source>
        <dbReference type="Proteomes" id="UP000515317"/>
    </source>
</evidence>
<evidence type="ECO:0000313" key="6">
    <source>
        <dbReference type="EMBL" id="BCJ91564.1"/>
    </source>
</evidence>
<dbReference type="AlphaFoldDB" id="A0A6S6QM91"/>
<gene>
    <name evidence="6" type="ORF">IZ6_22990</name>
</gene>
<dbReference type="InterPro" id="IPR003660">
    <property type="entry name" value="HAMP_dom"/>
</dbReference>
<dbReference type="InterPro" id="IPR029787">
    <property type="entry name" value="Nucleotide_cyclase"/>
</dbReference>
<dbReference type="Pfam" id="PF00672">
    <property type="entry name" value="HAMP"/>
    <property type="match status" value="1"/>
</dbReference>
<dbReference type="PROSITE" id="PS50885">
    <property type="entry name" value="HAMP"/>
    <property type="match status" value="1"/>
</dbReference>
<reference evidence="6 7" key="1">
    <citation type="submission" date="2020-08" db="EMBL/GenBank/DDBJ databases">
        <title>Genome sequence of Rhizobiales bacterium strain IZ6.</title>
        <authorList>
            <person name="Nakai R."/>
            <person name="Naganuma T."/>
        </authorList>
    </citation>
    <scope>NUCLEOTIDE SEQUENCE [LARGE SCALE GENOMIC DNA]</scope>
    <source>
        <strain evidence="6 7">IZ6</strain>
    </source>
</reference>
<dbReference type="KEGG" id="tso:IZ6_22990"/>
<dbReference type="Pfam" id="PF00990">
    <property type="entry name" value="GGDEF"/>
    <property type="match status" value="1"/>
</dbReference>
<keyword evidence="3" id="KW-0812">Transmembrane</keyword>
<dbReference type="NCBIfam" id="TIGR00254">
    <property type="entry name" value="GGDEF"/>
    <property type="match status" value="1"/>
</dbReference>
<dbReference type="Gene3D" id="6.10.340.10">
    <property type="match status" value="1"/>
</dbReference>